<evidence type="ECO:0000313" key="3">
    <source>
        <dbReference type="Proteomes" id="UP000298416"/>
    </source>
</evidence>
<protein>
    <recommendedName>
        <fullName evidence="4">Acyl-CoA N-acyltransferase</fullName>
    </recommendedName>
</protein>
<dbReference type="AlphaFoldDB" id="A0A8X8XTY3"/>
<evidence type="ECO:0000256" key="1">
    <source>
        <dbReference type="SAM" id="MobiDB-lite"/>
    </source>
</evidence>
<sequence length="257" mass="28844">MGLRMSAALRNFISSMEIAKVVKLPLSSVLVRGKQIQHSKTPLIHTRNLNSLPSHFKSKSNAQQSPNVTTTNNSEVSGKTISREACDLEIEVPTMAEIVESSRLQKLDLQLRRFGPFFRITAKSLESGRELGRAEGVIRFWFGGKILHMDSMKLERETIGMNKSIFGIGLFLGAMAIRFGYDCGCAKAELLAINDTHLYHSKLVRFYTRLGFKQVYEVEGGSLRDLSDMLVWGGVGTRMDANLEDLMIKWCSRVKPK</sequence>
<gene>
    <name evidence="2" type="ORF">SASPL_119662</name>
</gene>
<proteinExistence type="predicted"/>
<evidence type="ECO:0008006" key="4">
    <source>
        <dbReference type="Google" id="ProtNLM"/>
    </source>
</evidence>
<name>A0A8X8XTY3_SALSN</name>
<reference evidence="2" key="2">
    <citation type="submission" date="2020-08" db="EMBL/GenBank/DDBJ databases">
        <title>Plant Genome Project.</title>
        <authorList>
            <person name="Zhang R.-G."/>
        </authorList>
    </citation>
    <scope>NUCLEOTIDE SEQUENCE</scope>
    <source>
        <strain evidence="2">Huo1</strain>
        <tissue evidence="2">Leaf</tissue>
    </source>
</reference>
<organism evidence="2">
    <name type="scientific">Salvia splendens</name>
    <name type="common">Scarlet sage</name>
    <dbReference type="NCBI Taxonomy" id="180675"/>
    <lineage>
        <taxon>Eukaryota</taxon>
        <taxon>Viridiplantae</taxon>
        <taxon>Streptophyta</taxon>
        <taxon>Embryophyta</taxon>
        <taxon>Tracheophyta</taxon>
        <taxon>Spermatophyta</taxon>
        <taxon>Magnoliopsida</taxon>
        <taxon>eudicotyledons</taxon>
        <taxon>Gunneridae</taxon>
        <taxon>Pentapetalae</taxon>
        <taxon>asterids</taxon>
        <taxon>lamiids</taxon>
        <taxon>Lamiales</taxon>
        <taxon>Lamiaceae</taxon>
        <taxon>Nepetoideae</taxon>
        <taxon>Mentheae</taxon>
        <taxon>Salviinae</taxon>
        <taxon>Salvia</taxon>
        <taxon>Salvia subgen. Calosphace</taxon>
        <taxon>core Calosphace</taxon>
    </lineage>
</organism>
<accession>A0A8X8XTY3</accession>
<dbReference type="Proteomes" id="UP000298416">
    <property type="component" value="Unassembled WGS sequence"/>
</dbReference>
<evidence type="ECO:0000313" key="2">
    <source>
        <dbReference type="EMBL" id="KAG6417481.1"/>
    </source>
</evidence>
<dbReference type="EMBL" id="PNBA02000007">
    <property type="protein sequence ID" value="KAG6417481.1"/>
    <property type="molecule type" value="Genomic_DNA"/>
</dbReference>
<dbReference type="OrthoDB" id="445361at2759"/>
<comment type="caution">
    <text evidence="2">The sequence shown here is derived from an EMBL/GenBank/DDBJ whole genome shotgun (WGS) entry which is preliminary data.</text>
</comment>
<dbReference type="PANTHER" id="PTHR36897:SF2">
    <property type="entry name" value="OS10G0350800 PROTEIN"/>
    <property type="match status" value="1"/>
</dbReference>
<keyword evidence="3" id="KW-1185">Reference proteome</keyword>
<reference evidence="2" key="1">
    <citation type="submission" date="2018-01" db="EMBL/GenBank/DDBJ databases">
        <authorList>
            <person name="Mao J.F."/>
        </authorList>
    </citation>
    <scope>NUCLEOTIDE SEQUENCE</scope>
    <source>
        <strain evidence="2">Huo1</strain>
        <tissue evidence="2">Leaf</tissue>
    </source>
</reference>
<dbReference type="PANTHER" id="PTHR36897">
    <property type="entry name" value="OS10G0351100-LIKE PROTEIN"/>
    <property type="match status" value="1"/>
</dbReference>
<feature type="region of interest" description="Disordered" evidence="1">
    <location>
        <begin position="54"/>
        <end position="78"/>
    </location>
</feature>